<reference evidence="5 6" key="1">
    <citation type="submission" date="2020-08" db="EMBL/GenBank/DDBJ databases">
        <title>Cohnella phylogeny.</title>
        <authorList>
            <person name="Dunlap C."/>
        </authorList>
    </citation>
    <scope>NUCLEOTIDE SEQUENCE [LARGE SCALE GENOMIC DNA]</scope>
    <source>
        <strain evidence="5 6">DSM 25239</strain>
    </source>
</reference>
<dbReference type="Pfam" id="PF13280">
    <property type="entry name" value="WYL"/>
    <property type="match status" value="1"/>
</dbReference>
<accession>A0A841U738</accession>
<dbReference type="PROSITE" id="PS52050">
    <property type="entry name" value="WYL"/>
    <property type="match status" value="1"/>
</dbReference>
<dbReference type="InterPro" id="IPR001034">
    <property type="entry name" value="DeoR_HTH"/>
</dbReference>
<proteinExistence type="predicted"/>
<gene>
    <name evidence="5" type="ORF">H7B90_30230</name>
</gene>
<keyword evidence="3" id="KW-0804">Transcription</keyword>
<dbReference type="InterPro" id="IPR018356">
    <property type="entry name" value="Tscrpt_reg_HTH_DeoR_CS"/>
</dbReference>
<dbReference type="Pfam" id="PF08279">
    <property type="entry name" value="HTH_11"/>
    <property type="match status" value="1"/>
</dbReference>
<dbReference type="PANTHER" id="PTHR34580">
    <property type="match status" value="1"/>
</dbReference>
<dbReference type="RefSeq" id="WP_185139629.1">
    <property type="nucleotide sequence ID" value="NZ_JACJVR010000134.1"/>
</dbReference>
<evidence type="ECO:0000256" key="3">
    <source>
        <dbReference type="ARBA" id="ARBA00023163"/>
    </source>
</evidence>
<dbReference type="Proteomes" id="UP000553776">
    <property type="component" value="Unassembled WGS sequence"/>
</dbReference>
<name>A0A841U738_9BACL</name>
<feature type="domain" description="HTH deoR-type" evidence="4">
    <location>
        <begin position="2"/>
        <end position="61"/>
    </location>
</feature>
<dbReference type="AlphaFoldDB" id="A0A841U738"/>
<evidence type="ECO:0000256" key="2">
    <source>
        <dbReference type="ARBA" id="ARBA00023125"/>
    </source>
</evidence>
<keyword evidence="2" id="KW-0238">DNA-binding</keyword>
<comment type="caution">
    <text evidence="5">The sequence shown here is derived from an EMBL/GenBank/DDBJ whole genome shotgun (WGS) entry which is preliminary data.</text>
</comment>
<keyword evidence="6" id="KW-1185">Reference proteome</keyword>
<keyword evidence="1" id="KW-0805">Transcription regulation</keyword>
<dbReference type="Gene3D" id="1.10.10.10">
    <property type="entry name" value="Winged helix-like DNA-binding domain superfamily/Winged helix DNA-binding domain"/>
    <property type="match status" value="1"/>
</dbReference>
<dbReference type="InterPro" id="IPR028349">
    <property type="entry name" value="PafC-like"/>
</dbReference>
<organism evidence="5 6">
    <name type="scientific">Cohnella xylanilytica</name>
    <dbReference type="NCBI Taxonomy" id="557555"/>
    <lineage>
        <taxon>Bacteria</taxon>
        <taxon>Bacillati</taxon>
        <taxon>Bacillota</taxon>
        <taxon>Bacilli</taxon>
        <taxon>Bacillales</taxon>
        <taxon>Paenibacillaceae</taxon>
        <taxon>Cohnella</taxon>
    </lineage>
</organism>
<dbReference type="InterPro" id="IPR013196">
    <property type="entry name" value="HTH_11"/>
</dbReference>
<dbReference type="Pfam" id="PF25583">
    <property type="entry name" value="WCX"/>
    <property type="match status" value="1"/>
</dbReference>
<evidence type="ECO:0000313" key="6">
    <source>
        <dbReference type="Proteomes" id="UP000553776"/>
    </source>
</evidence>
<dbReference type="InterPro" id="IPR036390">
    <property type="entry name" value="WH_DNA-bd_sf"/>
</dbReference>
<dbReference type="PROSITE" id="PS51000">
    <property type="entry name" value="HTH_DEOR_2"/>
    <property type="match status" value="1"/>
</dbReference>
<dbReference type="SMART" id="SM00420">
    <property type="entry name" value="HTH_DEOR"/>
    <property type="match status" value="1"/>
</dbReference>
<sequence length="336" mass="37559">MRADRLMAILLHLQAQGRTTVRELAERLEVSERTIRRDMDALCASGIPLYALRGVQGGWVLPEGYRSKLTGLTSGEIRALVLLQESSVVRDLTLDGETGSAMAKLLSALPSDKRGEAEFVRRHLHIDGAGWHGTGEPAPWLQTVQQAVWEGRRLRFRYASAYAEGRETEKTVSPWGLVAKRQTWYFVALAGEENGEGGGELRTYRVSRVLEAKLTEERFEVPPDFDLAAWWEQSTRRFKEGLPKYPAKVRLREEALERLERERFASVGATVRREDGWIEAEVDFQTLETARDLLLVLGASAAALSPEELRQAVRRAAEDVLAAYGGGPATGESREE</sequence>
<dbReference type="EMBL" id="JACJVR010000134">
    <property type="protein sequence ID" value="MBB6695679.1"/>
    <property type="molecule type" value="Genomic_DNA"/>
</dbReference>
<dbReference type="PROSITE" id="PS00894">
    <property type="entry name" value="HTH_DEOR_1"/>
    <property type="match status" value="1"/>
</dbReference>
<dbReference type="GO" id="GO:0003677">
    <property type="term" value="F:DNA binding"/>
    <property type="evidence" value="ECO:0007669"/>
    <property type="project" value="UniProtKB-KW"/>
</dbReference>
<dbReference type="PIRSF" id="PIRSF016838">
    <property type="entry name" value="PafC"/>
    <property type="match status" value="1"/>
</dbReference>
<dbReference type="SUPFAM" id="SSF46785">
    <property type="entry name" value="Winged helix' DNA-binding domain"/>
    <property type="match status" value="1"/>
</dbReference>
<dbReference type="InterPro" id="IPR036388">
    <property type="entry name" value="WH-like_DNA-bd_sf"/>
</dbReference>
<protein>
    <submittedName>
        <fullName evidence="5">YafY family transcriptional regulator</fullName>
    </submittedName>
</protein>
<evidence type="ECO:0000259" key="4">
    <source>
        <dbReference type="PROSITE" id="PS51000"/>
    </source>
</evidence>
<evidence type="ECO:0000256" key="1">
    <source>
        <dbReference type="ARBA" id="ARBA00023015"/>
    </source>
</evidence>
<dbReference type="PANTHER" id="PTHR34580:SF1">
    <property type="entry name" value="PROTEIN PAFC"/>
    <property type="match status" value="1"/>
</dbReference>
<dbReference type="GO" id="GO:0003700">
    <property type="term" value="F:DNA-binding transcription factor activity"/>
    <property type="evidence" value="ECO:0007669"/>
    <property type="project" value="InterPro"/>
</dbReference>
<dbReference type="InterPro" id="IPR026881">
    <property type="entry name" value="WYL_dom"/>
</dbReference>
<dbReference type="InterPro" id="IPR057727">
    <property type="entry name" value="WCX_dom"/>
</dbReference>
<evidence type="ECO:0000313" key="5">
    <source>
        <dbReference type="EMBL" id="MBB6695679.1"/>
    </source>
</evidence>
<dbReference type="InterPro" id="IPR051534">
    <property type="entry name" value="CBASS_pafABC_assoc_protein"/>
</dbReference>